<dbReference type="OrthoDB" id="7278101at2"/>
<reference evidence="1 2" key="1">
    <citation type="submission" date="2019-06" db="EMBL/GenBank/DDBJ databases">
        <title>Sorghum-associated microbial communities from plants grown in Nebraska, USA.</title>
        <authorList>
            <person name="Schachtman D."/>
        </authorList>
    </citation>
    <scope>NUCLEOTIDE SEQUENCE [LARGE SCALE GENOMIC DNA]</scope>
    <source>
        <strain evidence="1 2">1209</strain>
    </source>
</reference>
<proteinExistence type="predicted"/>
<organism evidence="1 2">
    <name type="scientific">Chitinophaga polysaccharea</name>
    <dbReference type="NCBI Taxonomy" id="1293035"/>
    <lineage>
        <taxon>Bacteria</taxon>
        <taxon>Pseudomonadati</taxon>
        <taxon>Bacteroidota</taxon>
        <taxon>Chitinophagia</taxon>
        <taxon>Chitinophagales</taxon>
        <taxon>Chitinophagaceae</taxon>
        <taxon>Chitinophaga</taxon>
    </lineage>
</organism>
<name>A0A561PRA6_9BACT</name>
<accession>A0A561PRA6</accession>
<evidence type="ECO:0008006" key="3">
    <source>
        <dbReference type="Google" id="ProtNLM"/>
    </source>
</evidence>
<comment type="caution">
    <text evidence="1">The sequence shown here is derived from an EMBL/GenBank/DDBJ whole genome shotgun (WGS) entry which is preliminary data.</text>
</comment>
<dbReference type="EMBL" id="VIWO01000004">
    <property type="protein sequence ID" value="TWF40649.1"/>
    <property type="molecule type" value="Genomic_DNA"/>
</dbReference>
<evidence type="ECO:0000313" key="2">
    <source>
        <dbReference type="Proteomes" id="UP000320811"/>
    </source>
</evidence>
<evidence type="ECO:0000313" key="1">
    <source>
        <dbReference type="EMBL" id="TWF40649.1"/>
    </source>
</evidence>
<keyword evidence="2" id="KW-1185">Reference proteome</keyword>
<protein>
    <recommendedName>
        <fullName evidence="3">Glycosyl transferase family 2</fullName>
    </recommendedName>
</protein>
<dbReference type="Proteomes" id="UP000320811">
    <property type="component" value="Unassembled WGS sequence"/>
</dbReference>
<sequence length="205" mass="23836">MKKVISFSLWGNNAMYWTGAIKNIHLAKKLYPGWTCRFYVDSSASPDLIKNIWQEDCEIVLMDPSDVFAGLFWRFYAAEDADIMICRDTDSRLSEREVEAVTHWLNSDQHFHIMRDHPQHTAHIMGGMWGCRNMAGMKDLITQYPYKSLKGTDQLFLAQMIYPQVKEHALIHDSYDLFGDGIDFPSPRNKDEFVGRAFNEYDIPL</sequence>
<gene>
    <name evidence="1" type="ORF">FHW36_104332</name>
</gene>
<dbReference type="RefSeq" id="WP_145670632.1">
    <property type="nucleotide sequence ID" value="NZ_VIWO01000004.1"/>
</dbReference>
<dbReference type="AlphaFoldDB" id="A0A561PRA6"/>